<dbReference type="EMBL" id="CAJVPL010001079">
    <property type="protein sequence ID" value="CAG8551365.1"/>
    <property type="molecule type" value="Genomic_DNA"/>
</dbReference>
<evidence type="ECO:0000313" key="2">
    <source>
        <dbReference type="Proteomes" id="UP000789831"/>
    </source>
</evidence>
<organism evidence="1 2">
    <name type="scientific">Ambispora gerdemannii</name>
    <dbReference type="NCBI Taxonomy" id="144530"/>
    <lineage>
        <taxon>Eukaryota</taxon>
        <taxon>Fungi</taxon>
        <taxon>Fungi incertae sedis</taxon>
        <taxon>Mucoromycota</taxon>
        <taxon>Glomeromycotina</taxon>
        <taxon>Glomeromycetes</taxon>
        <taxon>Archaeosporales</taxon>
        <taxon>Ambisporaceae</taxon>
        <taxon>Ambispora</taxon>
    </lineage>
</organism>
<protein>
    <submittedName>
        <fullName evidence="1">3739_t:CDS:1</fullName>
    </submittedName>
</protein>
<dbReference type="OrthoDB" id="2365705at2759"/>
<reference evidence="1" key="1">
    <citation type="submission" date="2021-06" db="EMBL/GenBank/DDBJ databases">
        <authorList>
            <person name="Kallberg Y."/>
            <person name="Tangrot J."/>
            <person name="Rosling A."/>
        </authorList>
    </citation>
    <scope>NUCLEOTIDE SEQUENCE</scope>
    <source>
        <strain evidence="1">MT106</strain>
    </source>
</reference>
<comment type="caution">
    <text evidence="1">The sequence shown here is derived from an EMBL/GenBank/DDBJ whole genome shotgun (WGS) entry which is preliminary data.</text>
</comment>
<proteinExistence type="predicted"/>
<gene>
    <name evidence="1" type="ORF">AGERDE_LOCUS6684</name>
</gene>
<evidence type="ECO:0000313" key="1">
    <source>
        <dbReference type="EMBL" id="CAG8551365.1"/>
    </source>
</evidence>
<accession>A0A9N9B0C6</accession>
<keyword evidence="2" id="KW-1185">Reference proteome</keyword>
<dbReference type="AlphaFoldDB" id="A0A9N9B0C6"/>
<dbReference type="Proteomes" id="UP000789831">
    <property type="component" value="Unassembled WGS sequence"/>
</dbReference>
<sequence>MSLSNLTSANSLQNLHQLYMNIASLNLPSQWNAVDTSHLYYRICNSQHFGLTDESASGKHLLMILTSVRSRSNWCYIKNKVQRTTLVKIIINVKPQNCRKSTLLSDRHQSVTIRSKQYHQRENNFVIRSIEETLEYMPENLVKVVITGSEHANLLVTLEDVGSIDFDYF</sequence>
<name>A0A9N9B0C6_9GLOM</name>